<evidence type="ECO:0000313" key="3">
    <source>
        <dbReference type="Proteomes" id="UP000217999"/>
    </source>
</evidence>
<dbReference type="InterPro" id="IPR027417">
    <property type="entry name" value="P-loop_NTPase"/>
</dbReference>
<dbReference type="SUPFAM" id="SSF52540">
    <property type="entry name" value="P-loop containing nucleoside triphosphate hydrolases"/>
    <property type="match status" value="1"/>
</dbReference>
<accession>A0A2A2ABQ4</accession>
<evidence type="ECO:0008006" key="4">
    <source>
        <dbReference type="Google" id="ProtNLM"/>
    </source>
</evidence>
<feature type="region of interest" description="Disordered" evidence="1">
    <location>
        <begin position="129"/>
        <end position="162"/>
    </location>
</feature>
<evidence type="ECO:0000313" key="2">
    <source>
        <dbReference type="EMBL" id="PAT35164.1"/>
    </source>
</evidence>
<organism evidence="2 3">
    <name type="scientific">Vandammella animalimorsus</name>
    <dbReference type="NCBI Taxonomy" id="2029117"/>
    <lineage>
        <taxon>Bacteria</taxon>
        <taxon>Pseudomonadati</taxon>
        <taxon>Pseudomonadota</taxon>
        <taxon>Betaproteobacteria</taxon>
        <taxon>Burkholderiales</taxon>
        <taxon>Comamonadaceae</taxon>
        <taxon>Vandammella</taxon>
    </lineage>
</organism>
<dbReference type="AlphaFoldDB" id="A0A2A2ABQ4"/>
<dbReference type="EMBL" id="NSJF01000002">
    <property type="protein sequence ID" value="PAT35164.1"/>
    <property type="molecule type" value="Genomic_DNA"/>
</dbReference>
<gene>
    <name evidence="2" type="ORF">CK620_04430</name>
</gene>
<dbReference type="Pfam" id="PF13481">
    <property type="entry name" value="AAA_25"/>
    <property type="match status" value="1"/>
</dbReference>
<protein>
    <recommendedName>
        <fullName evidence="4">AAA+ ATPase domain-containing protein</fullName>
    </recommendedName>
</protein>
<proteinExistence type="predicted"/>
<sequence>MRTYMSNQHIDPSGHFEATRNFNNQVAKQVVKQALLLYPKTSPNDDEPIEAPITEQAESIRISSTKASAPGLDEVHLPPRQYAGEAQFMAAILDWQCDLRKELEADNLSAERTSSPSDNNYLPKLVTTQAVGPQPEPSPKEDEQAETAPSLEAQSLPASSMAAPAPELEAAALPSVSPPLHQLPEPTLPLPPGVTRGLPTHTSKDFRHLPRHVWLVRDVFHGGEIIILWGESQAGKTALLLDMVAAIASESDWAGHPVTRTNVIYVALEGQIGVRTRVQALEHDRGIGHLEGIRYVFNPCNVASEEDVNELAVTALKHDAKFIVIDTLSASIAGMAEENSNTAMAGVIANVQRLTQMTGAAVLLVHHCGNDPKRGARGAYALHANPDVSIEVGRSGENRYWRLAKGRDGEPACGWFKIEEVSFQPEHETEPLKSIVVRHVEDAEAPRTPPSLKTKAQERADVALKAITLHMRMTGIGAEGEQSSGEMTYEAASKMVAQAFKDKCDSGEEGYGSNHRAKNVREAIQSLIDAGLLILHDGKVRLRH</sequence>
<reference evidence="2 3" key="1">
    <citation type="submission" date="2017-08" db="EMBL/GenBank/DDBJ databases">
        <title>WGS of Clinical strains of the CDC Group NO-1 linked to zoonotic infections in humans.</title>
        <authorList>
            <person name="Bernier A.-M."/>
            <person name="Bernard K."/>
        </authorList>
    </citation>
    <scope>NUCLEOTIDE SEQUENCE [LARGE SCALE GENOMIC DNA]</scope>
    <source>
        <strain evidence="2 3">NML03-0146</strain>
    </source>
</reference>
<dbReference type="Proteomes" id="UP000217999">
    <property type="component" value="Unassembled WGS sequence"/>
</dbReference>
<dbReference type="Gene3D" id="3.40.50.300">
    <property type="entry name" value="P-loop containing nucleotide triphosphate hydrolases"/>
    <property type="match status" value="1"/>
</dbReference>
<evidence type="ECO:0000256" key="1">
    <source>
        <dbReference type="SAM" id="MobiDB-lite"/>
    </source>
</evidence>
<comment type="caution">
    <text evidence="2">The sequence shown here is derived from an EMBL/GenBank/DDBJ whole genome shotgun (WGS) entry which is preliminary data.</text>
</comment>
<name>A0A2A2ABQ4_9BURK</name>